<name>A0A915L6H2_ROMCU</name>
<evidence type="ECO:0000313" key="2">
    <source>
        <dbReference type="WBParaSite" id="nRc.2.0.1.t46377-RA"/>
    </source>
</evidence>
<reference evidence="2" key="1">
    <citation type="submission" date="2022-11" db="UniProtKB">
        <authorList>
            <consortium name="WormBaseParasite"/>
        </authorList>
    </citation>
    <scope>IDENTIFICATION</scope>
</reference>
<keyword evidence="1" id="KW-1185">Reference proteome</keyword>
<accession>A0A915L6H2</accession>
<proteinExistence type="predicted"/>
<sequence>MVQWSVQLLAIPTKETDYGRHRKAPESKLEIGDAKFILEDGAYKVMWDALQAKIWEQKCLVQQEFLHQQAMQKHLQDQMTYDDG</sequence>
<protein>
    <submittedName>
        <fullName evidence="2">Uncharacterized protein</fullName>
    </submittedName>
</protein>
<organism evidence="1 2">
    <name type="scientific">Romanomermis culicivorax</name>
    <name type="common">Nematode worm</name>
    <dbReference type="NCBI Taxonomy" id="13658"/>
    <lineage>
        <taxon>Eukaryota</taxon>
        <taxon>Metazoa</taxon>
        <taxon>Ecdysozoa</taxon>
        <taxon>Nematoda</taxon>
        <taxon>Enoplea</taxon>
        <taxon>Dorylaimia</taxon>
        <taxon>Mermithida</taxon>
        <taxon>Mermithoidea</taxon>
        <taxon>Mermithidae</taxon>
        <taxon>Romanomermis</taxon>
    </lineage>
</organism>
<dbReference type="WBParaSite" id="nRc.2.0.1.t46377-RA">
    <property type="protein sequence ID" value="nRc.2.0.1.t46377-RA"/>
    <property type="gene ID" value="nRc.2.0.1.g46377"/>
</dbReference>
<dbReference type="Proteomes" id="UP000887565">
    <property type="component" value="Unplaced"/>
</dbReference>
<evidence type="ECO:0000313" key="1">
    <source>
        <dbReference type="Proteomes" id="UP000887565"/>
    </source>
</evidence>
<dbReference type="AlphaFoldDB" id="A0A915L6H2"/>